<comment type="caution">
    <text evidence="2">The sequence shown here is derived from an EMBL/GenBank/DDBJ whole genome shotgun (WGS) entry which is preliminary data.</text>
</comment>
<dbReference type="EMBL" id="JAUEDM010000001">
    <property type="protein sequence ID" value="KAK3329517.1"/>
    <property type="molecule type" value="Genomic_DNA"/>
</dbReference>
<organism evidence="2 3">
    <name type="scientific">Apodospora peruviana</name>
    <dbReference type="NCBI Taxonomy" id="516989"/>
    <lineage>
        <taxon>Eukaryota</taxon>
        <taxon>Fungi</taxon>
        <taxon>Dikarya</taxon>
        <taxon>Ascomycota</taxon>
        <taxon>Pezizomycotina</taxon>
        <taxon>Sordariomycetes</taxon>
        <taxon>Sordariomycetidae</taxon>
        <taxon>Sordariales</taxon>
        <taxon>Lasiosphaeriaceae</taxon>
        <taxon>Apodospora</taxon>
    </lineage>
</organism>
<evidence type="ECO:0000313" key="3">
    <source>
        <dbReference type="Proteomes" id="UP001283341"/>
    </source>
</evidence>
<name>A0AAE0IR97_9PEZI</name>
<protein>
    <recommendedName>
        <fullName evidence="4">Secreted protein</fullName>
    </recommendedName>
</protein>
<reference evidence="2" key="2">
    <citation type="submission" date="2023-06" db="EMBL/GenBank/DDBJ databases">
        <authorList>
            <consortium name="Lawrence Berkeley National Laboratory"/>
            <person name="Haridas S."/>
            <person name="Hensen N."/>
            <person name="Bonometti L."/>
            <person name="Westerberg I."/>
            <person name="Brannstrom I.O."/>
            <person name="Guillou S."/>
            <person name="Cros-Aarteil S."/>
            <person name="Calhoun S."/>
            <person name="Kuo A."/>
            <person name="Mondo S."/>
            <person name="Pangilinan J."/>
            <person name="Riley R."/>
            <person name="Labutti K."/>
            <person name="Andreopoulos B."/>
            <person name="Lipzen A."/>
            <person name="Chen C."/>
            <person name="Yanf M."/>
            <person name="Daum C."/>
            <person name="Ng V."/>
            <person name="Clum A."/>
            <person name="Steindorff A."/>
            <person name="Ohm R."/>
            <person name="Martin F."/>
            <person name="Silar P."/>
            <person name="Natvig D."/>
            <person name="Lalanne C."/>
            <person name="Gautier V."/>
            <person name="Ament-Velasquez S.L."/>
            <person name="Kruys A."/>
            <person name="Hutchinson M.I."/>
            <person name="Powell A.J."/>
            <person name="Barry K."/>
            <person name="Miller A.N."/>
            <person name="Grigoriev I.V."/>
            <person name="Debuchy R."/>
            <person name="Gladieux P."/>
            <person name="Thoren M.H."/>
            <person name="Johannesson H."/>
        </authorList>
    </citation>
    <scope>NUCLEOTIDE SEQUENCE</scope>
    <source>
        <strain evidence="2">CBS 118394</strain>
    </source>
</reference>
<feature type="chain" id="PRO_5041968849" description="Secreted protein" evidence="1">
    <location>
        <begin position="20"/>
        <end position="97"/>
    </location>
</feature>
<gene>
    <name evidence="2" type="ORF">B0H66DRAFT_541342</name>
</gene>
<proteinExistence type="predicted"/>
<dbReference type="Proteomes" id="UP001283341">
    <property type="component" value="Unassembled WGS sequence"/>
</dbReference>
<evidence type="ECO:0008006" key="4">
    <source>
        <dbReference type="Google" id="ProtNLM"/>
    </source>
</evidence>
<dbReference type="AlphaFoldDB" id="A0AAE0IR97"/>
<accession>A0AAE0IR97</accession>
<reference evidence="2" key="1">
    <citation type="journal article" date="2023" name="Mol. Phylogenet. Evol.">
        <title>Genome-scale phylogeny and comparative genomics of the fungal order Sordariales.</title>
        <authorList>
            <person name="Hensen N."/>
            <person name="Bonometti L."/>
            <person name="Westerberg I."/>
            <person name="Brannstrom I.O."/>
            <person name="Guillou S."/>
            <person name="Cros-Aarteil S."/>
            <person name="Calhoun S."/>
            <person name="Haridas S."/>
            <person name="Kuo A."/>
            <person name="Mondo S."/>
            <person name="Pangilinan J."/>
            <person name="Riley R."/>
            <person name="LaButti K."/>
            <person name="Andreopoulos B."/>
            <person name="Lipzen A."/>
            <person name="Chen C."/>
            <person name="Yan M."/>
            <person name="Daum C."/>
            <person name="Ng V."/>
            <person name="Clum A."/>
            <person name="Steindorff A."/>
            <person name="Ohm R.A."/>
            <person name="Martin F."/>
            <person name="Silar P."/>
            <person name="Natvig D.O."/>
            <person name="Lalanne C."/>
            <person name="Gautier V."/>
            <person name="Ament-Velasquez S.L."/>
            <person name="Kruys A."/>
            <person name="Hutchinson M.I."/>
            <person name="Powell A.J."/>
            <person name="Barry K."/>
            <person name="Miller A.N."/>
            <person name="Grigoriev I.V."/>
            <person name="Debuchy R."/>
            <person name="Gladieux P."/>
            <person name="Hiltunen Thoren M."/>
            <person name="Johannesson H."/>
        </authorList>
    </citation>
    <scope>NUCLEOTIDE SEQUENCE</scope>
    <source>
        <strain evidence="2">CBS 118394</strain>
    </source>
</reference>
<keyword evidence="1" id="KW-0732">Signal</keyword>
<sequence>MVWFFTCRLTKLFSLFCSACLTTVVQRSRQGADSIIRGREGVYTTELGHVCSKSKNYAVPIQSLLGWMNVYRTQGKPSARNSIYRTNSIQIAVHTGN</sequence>
<evidence type="ECO:0000256" key="1">
    <source>
        <dbReference type="SAM" id="SignalP"/>
    </source>
</evidence>
<feature type="signal peptide" evidence="1">
    <location>
        <begin position="1"/>
        <end position="19"/>
    </location>
</feature>
<evidence type="ECO:0000313" key="2">
    <source>
        <dbReference type="EMBL" id="KAK3329517.1"/>
    </source>
</evidence>
<keyword evidence="3" id="KW-1185">Reference proteome</keyword>